<organism evidence="1 2">
    <name type="scientific">Paraburkholderia ribeironis</name>
    <dbReference type="NCBI Taxonomy" id="1247936"/>
    <lineage>
        <taxon>Bacteria</taxon>
        <taxon>Pseudomonadati</taxon>
        <taxon>Pseudomonadota</taxon>
        <taxon>Betaproteobacteria</taxon>
        <taxon>Burkholderiales</taxon>
        <taxon>Burkholderiaceae</taxon>
        <taxon>Paraburkholderia</taxon>
    </lineage>
</organism>
<name>A0A1N7SJ02_9BURK</name>
<gene>
    <name evidence="1" type="ORF">BN2475_700077</name>
</gene>
<proteinExistence type="predicted"/>
<reference evidence="1 2" key="1">
    <citation type="submission" date="2016-12" db="EMBL/GenBank/DDBJ databases">
        <authorList>
            <person name="Song W.-J."/>
            <person name="Kurnit D.M."/>
        </authorList>
    </citation>
    <scope>NUCLEOTIDE SEQUENCE [LARGE SCALE GENOMIC DNA]</scope>
    <source>
        <strain evidence="1 2">STM7296</strain>
    </source>
</reference>
<dbReference type="AlphaFoldDB" id="A0A1N7SJ02"/>
<dbReference type="Proteomes" id="UP000187012">
    <property type="component" value="Unassembled WGS sequence"/>
</dbReference>
<dbReference type="EMBL" id="CYGX02000070">
    <property type="protein sequence ID" value="SIT46965.1"/>
    <property type="molecule type" value="Genomic_DNA"/>
</dbReference>
<dbReference type="STRING" id="1247936.BN2475_700077"/>
<accession>A0A1N7SJ02</accession>
<keyword evidence="2" id="KW-1185">Reference proteome</keyword>
<evidence type="ECO:0000313" key="2">
    <source>
        <dbReference type="Proteomes" id="UP000187012"/>
    </source>
</evidence>
<dbReference type="OrthoDB" id="9025571at2"/>
<dbReference type="RefSeq" id="WP_094782560.1">
    <property type="nucleotide sequence ID" value="NZ_CYGX02000070.1"/>
</dbReference>
<evidence type="ECO:0000313" key="1">
    <source>
        <dbReference type="EMBL" id="SIT46965.1"/>
    </source>
</evidence>
<protein>
    <submittedName>
        <fullName evidence="1">Uncharacterized protein</fullName>
    </submittedName>
</protein>
<sequence length="191" mass="20820">MNEHKVTDDRFDRRELLLHLGDILEAATYLAGTKSPATLVAQLAQEDDALRDLAFLRGLAPRMTVAEFSARVASAFCLWPKRLLEAQLNRTALASTVQRALFDGNPDGWNGYVSYLQNKVAWFGTGLPVMNADALAKPVRHVAEEAIPIEAPLEAPVEASIQAPVVATLSAKPNASFEKKGWPWPEPGSTT</sequence>